<evidence type="ECO:0000256" key="2">
    <source>
        <dbReference type="SAM" id="SignalP"/>
    </source>
</evidence>
<feature type="chain" id="PRO_5030007924" description="Amino acid abc transporter substrate-binding paat family protein" evidence="2">
    <location>
        <begin position="30"/>
        <end position="266"/>
    </location>
</feature>
<dbReference type="HOGENOM" id="CLU_094477_0_0_6"/>
<dbReference type="Proteomes" id="UP000000653">
    <property type="component" value="Chromosome"/>
</dbReference>
<reference evidence="3 4" key="1">
    <citation type="journal article" date="2006" name="Genome Biol.">
        <title>Genomic analysis reveals that Pseudomonas aeruginosa virulence is combinatorial.</title>
        <authorList>
            <person name="Lee D.G."/>
            <person name="Urbach J.M."/>
            <person name="Wu G."/>
            <person name="Liberati N.T."/>
            <person name="Feinbaum R.L."/>
            <person name="Miyata S."/>
            <person name="Diggins L.T."/>
            <person name="He J."/>
            <person name="Saucier M."/>
            <person name="Deziel E."/>
            <person name="Friedman L."/>
            <person name="Li L."/>
            <person name="Grills G."/>
            <person name="Montgomery K."/>
            <person name="Kucherlapati R."/>
            <person name="Rahme L.G."/>
            <person name="Ausubel F.M."/>
        </authorList>
    </citation>
    <scope>NUCLEOTIDE SEQUENCE [LARGE SCALE GENOMIC DNA]</scope>
    <source>
        <strain evidence="3 4">UCBPP-PA14</strain>
    </source>
</reference>
<dbReference type="PANTHER" id="PTHR35936:SF6">
    <property type="entry name" value="AMINO ACID ABC TRANSPORTER SUBSTRATE-BINDING PAAT FAMILY PROTEIN"/>
    <property type="match status" value="1"/>
</dbReference>
<name>A0A0H2ZJQ9_PSEAB</name>
<sequence length="266" mass="29106">MRMRFAGISGCLSAAVLALGVGGAPAVRADALGDSLEQAHIRKATFAAPAWEGYTNADGSGLYWDLLKQVYAPYGLDVKFINMPWNRANKLMTAGSMVDGVPGEIPGVEGKLYAQLPIDIEYHGVMHAAKTPFSGRASLTGKRVGWRHSYNLIPAEQRDFTLVECVRPERCTEQVQNGELDFFLDEPDELEKQRSEAHLAADAYPIAQLPPGKESFMTFADSASGRLLREVYDARVRQMAASGELRALYQRWNSEVPGAVQALSAQ</sequence>
<dbReference type="KEGG" id="pau:PA14_72220"/>
<dbReference type="AlphaFoldDB" id="A0A0H2ZJQ9"/>
<organism evidence="3 4">
    <name type="scientific">Pseudomonas aeruginosa (strain UCBPP-PA14)</name>
    <dbReference type="NCBI Taxonomy" id="208963"/>
    <lineage>
        <taxon>Bacteria</taxon>
        <taxon>Pseudomonadati</taxon>
        <taxon>Pseudomonadota</taxon>
        <taxon>Gammaproteobacteria</taxon>
        <taxon>Pseudomonadales</taxon>
        <taxon>Pseudomonadaceae</taxon>
        <taxon>Pseudomonas</taxon>
    </lineage>
</organism>
<evidence type="ECO:0000313" key="3">
    <source>
        <dbReference type="EMBL" id="ABJ14858.1"/>
    </source>
</evidence>
<dbReference type="EMBL" id="CP000438">
    <property type="protein sequence ID" value="ABJ14858.1"/>
    <property type="molecule type" value="Genomic_DNA"/>
</dbReference>
<feature type="signal peptide" evidence="2">
    <location>
        <begin position="1"/>
        <end position="29"/>
    </location>
</feature>
<dbReference type="PANTHER" id="PTHR35936">
    <property type="entry name" value="MEMBRANE-BOUND LYTIC MUREIN TRANSGLYCOSYLASE F"/>
    <property type="match status" value="1"/>
</dbReference>
<dbReference type="SUPFAM" id="SSF53850">
    <property type="entry name" value="Periplasmic binding protein-like II"/>
    <property type="match status" value="1"/>
</dbReference>
<evidence type="ECO:0008006" key="5">
    <source>
        <dbReference type="Google" id="ProtNLM"/>
    </source>
</evidence>
<comment type="similarity">
    <text evidence="1">Belongs to the bacterial solute-binding protein 3 family.</text>
</comment>
<dbReference type="BioCyc" id="PAER208963:G1G74-6076-MONOMER"/>
<gene>
    <name evidence="3" type="ordered locus">PA14_72220</name>
</gene>
<accession>A0A0H2ZJQ9</accession>
<dbReference type="RefSeq" id="WP_003142128.1">
    <property type="nucleotide sequence ID" value="NC_008463.1"/>
</dbReference>
<evidence type="ECO:0000256" key="1">
    <source>
        <dbReference type="ARBA" id="ARBA00010333"/>
    </source>
</evidence>
<keyword evidence="2" id="KW-0732">Signal</keyword>
<protein>
    <recommendedName>
        <fullName evidence="5">Amino acid abc transporter substrate-binding paat family protein</fullName>
    </recommendedName>
</protein>
<proteinExistence type="inferred from homology"/>
<evidence type="ECO:0000313" key="4">
    <source>
        <dbReference type="Proteomes" id="UP000000653"/>
    </source>
</evidence>
<dbReference type="Gene3D" id="3.40.190.10">
    <property type="entry name" value="Periplasmic binding protein-like II"/>
    <property type="match status" value="2"/>
</dbReference>